<dbReference type="OMA" id="RELNYCH"/>
<dbReference type="EMBL" id="MPUK01000001">
    <property type="protein sequence ID" value="ONH70108.1"/>
    <property type="molecule type" value="Genomic_DNA"/>
</dbReference>
<evidence type="ECO:0000313" key="2">
    <source>
        <dbReference type="EMBL" id="ONH70108.1"/>
    </source>
</evidence>
<reference evidence="1" key="1">
    <citation type="journal article" date="2014" name="Genome Announc.">
        <title>Genome sequence of the yeast Cyberlindnera fabianii (Hansenula fabianii).</title>
        <authorList>
            <person name="Freel K.C."/>
            <person name="Sarilar V."/>
            <person name="Neuveglise C."/>
            <person name="Devillers H."/>
            <person name="Friedrich A."/>
            <person name="Schacherer J."/>
        </authorList>
    </citation>
    <scope>NUCLEOTIDE SEQUENCE</scope>
    <source>
        <strain evidence="1">YJS4271</strain>
    </source>
</reference>
<dbReference type="EMBL" id="LK052887">
    <property type="protein sequence ID" value="CDR38819.1"/>
    <property type="molecule type" value="Genomic_DNA"/>
</dbReference>
<dbReference type="InterPro" id="IPR048920">
    <property type="entry name" value="REC102"/>
</dbReference>
<gene>
    <name evidence="2" type="ORF">BON22_0061</name>
    <name evidence="1" type="ORF">CYFA0S_02e06326g</name>
</gene>
<name>A0A061AMI4_CYBFA</name>
<reference evidence="2" key="3">
    <citation type="submission" date="2017-01" db="EMBL/GenBank/DDBJ databases">
        <authorList>
            <person name="Mah S.A."/>
            <person name="Swanson W.J."/>
            <person name="Moy G.W."/>
            <person name="Vacquier V.D."/>
        </authorList>
    </citation>
    <scope>NUCLEOTIDE SEQUENCE [LARGE SCALE GENOMIC DNA]</scope>
    <source>
        <strain evidence="2">65</strain>
    </source>
</reference>
<dbReference type="AlphaFoldDB" id="A0A061AMI4"/>
<dbReference type="OrthoDB" id="10507941at2759"/>
<proteinExistence type="predicted"/>
<evidence type="ECO:0000313" key="1">
    <source>
        <dbReference type="EMBL" id="CDR38819.1"/>
    </source>
</evidence>
<evidence type="ECO:0000313" key="3">
    <source>
        <dbReference type="Proteomes" id="UP000189513"/>
    </source>
</evidence>
<sequence>MSFCRASPLLHALNFDINVKPSESHTFEVHLTDRILTDSVLDKFDTNVIDRNAVARLKYVTVHVGYYTEQLSIERFVKEVNYLMCEFLVGHWEHQMPLVFGLKSREIFEINFKHVGNLSFSLTGGSELMIKLLRIVDQGGYSVLAQLLKLTKALCKRRYKKKNDTGAGNKKVVEVFPVQFFDVNEFSSNATISSS</sequence>
<dbReference type="VEuPathDB" id="FungiDB:BON22_0061"/>
<keyword evidence="3" id="KW-1185">Reference proteome</keyword>
<dbReference type="Pfam" id="PF21736">
    <property type="entry name" value="REC102"/>
    <property type="match status" value="1"/>
</dbReference>
<accession>A0A061AMI4</accession>
<reference evidence="3" key="2">
    <citation type="journal article" date="2017" name="Genome Announc.">
        <title>Genome sequences of Cyberlindnera fabianii 65, Pichia kudriavzevii 129, and Saccharomyces cerevisiae 131 isolated from fermented masau fruits in Zimbabwe.</title>
        <authorList>
            <person name="van Rijswijck I.M.H."/>
            <person name="Derks M.F.L."/>
            <person name="Abee T."/>
            <person name="de Ridder D."/>
            <person name="Smid E.J."/>
        </authorList>
    </citation>
    <scope>NUCLEOTIDE SEQUENCE [LARGE SCALE GENOMIC DNA]</scope>
    <source>
        <strain evidence="3">65</strain>
    </source>
</reference>
<dbReference type="Proteomes" id="UP000189513">
    <property type="component" value="Unassembled WGS sequence"/>
</dbReference>
<protein>
    <submittedName>
        <fullName evidence="1">CYFA0S02e06326g1_1</fullName>
    </submittedName>
</protein>
<organism evidence="1">
    <name type="scientific">Cyberlindnera fabianii</name>
    <name type="common">Yeast</name>
    <name type="synonym">Hansenula fabianii</name>
    <dbReference type="NCBI Taxonomy" id="36022"/>
    <lineage>
        <taxon>Eukaryota</taxon>
        <taxon>Fungi</taxon>
        <taxon>Dikarya</taxon>
        <taxon>Ascomycota</taxon>
        <taxon>Saccharomycotina</taxon>
        <taxon>Saccharomycetes</taxon>
        <taxon>Phaffomycetales</taxon>
        <taxon>Phaffomycetaceae</taxon>
        <taxon>Cyberlindnera</taxon>
    </lineage>
</organism>